<proteinExistence type="predicted"/>
<reference evidence="1 2" key="1">
    <citation type="journal article" date="2021" name="Front. Microbiol.">
        <title>Bacterial Transformation of Aromatic Monomers in Softwood Black Liquor.</title>
        <authorList>
            <person name="Navas L.E."/>
            <person name="Dexter G."/>
            <person name="Liu J."/>
            <person name="Levy-Booth D."/>
            <person name="Cho M."/>
            <person name="Jang S.K."/>
            <person name="Mansfield S.D."/>
            <person name="Renneckar S."/>
            <person name="Mohn W.W."/>
            <person name="Eltis L.D."/>
        </authorList>
    </citation>
    <scope>NUCLEOTIDE SEQUENCE [LARGE SCALE GENOMIC DNA]</scope>
    <source>
        <strain evidence="1 2">GD02</strain>
    </source>
</reference>
<name>A0AA46X4U2_RHORH</name>
<dbReference type="AlphaFoldDB" id="A0AA46X4U2"/>
<dbReference type="Proteomes" id="UP001162740">
    <property type="component" value="Plasmid pGD02.2.2"/>
</dbReference>
<dbReference type="RefSeq" id="WP_229582208.1">
    <property type="nucleotide sequence ID" value="NZ_CP083976.1"/>
</dbReference>
<keyword evidence="1" id="KW-0614">Plasmid</keyword>
<gene>
    <name evidence="1" type="ORF">KUM34_029170</name>
</gene>
<geneLocation type="plasmid" evidence="1 2">
    <name>pGD02.2.2</name>
</geneLocation>
<evidence type="ECO:0000313" key="2">
    <source>
        <dbReference type="Proteomes" id="UP001162740"/>
    </source>
</evidence>
<protein>
    <submittedName>
        <fullName evidence="1">Uncharacterized protein</fullName>
    </submittedName>
</protein>
<sequence length="136" mass="15092">MNTSDRPIYGVQVGPALTAVRPDAEPVRVTMRHPLVADVHPTEFLAAGEELTWEYISNESIVNHTYPFAPVTFVDEEGSRFRSVPADLSPKGRTVSRWVHADALSPNGHWQQQSDRITPSAALVHVAGQFPRSVYM</sequence>
<accession>A0AA46X4U2</accession>
<evidence type="ECO:0000313" key="1">
    <source>
        <dbReference type="EMBL" id="UZF48447.1"/>
    </source>
</evidence>
<dbReference type="EMBL" id="CP083976">
    <property type="protein sequence ID" value="UZF48447.1"/>
    <property type="molecule type" value="Genomic_DNA"/>
</dbReference>
<organism evidence="1 2">
    <name type="scientific">Rhodococcus rhodochrous</name>
    <dbReference type="NCBI Taxonomy" id="1829"/>
    <lineage>
        <taxon>Bacteria</taxon>
        <taxon>Bacillati</taxon>
        <taxon>Actinomycetota</taxon>
        <taxon>Actinomycetes</taxon>
        <taxon>Mycobacteriales</taxon>
        <taxon>Nocardiaceae</taxon>
        <taxon>Rhodococcus</taxon>
    </lineage>
</organism>